<dbReference type="Proteomes" id="UP000325579">
    <property type="component" value="Unassembled WGS sequence"/>
</dbReference>
<sequence>MFCLTCTADTQTDDTQRPNSTMADQSDDEDGNITRILKHRSTPEGSLTFLCLQVQWYSHSELEEYTPELVDQYLYRGRPHERSRARKRQAACETPLASDRQKKVREI</sequence>
<evidence type="ECO:0000313" key="2">
    <source>
        <dbReference type="EMBL" id="KAE8396890.1"/>
    </source>
</evidence>
<dbReference type="OrthoDB" id="10656709at2759"/>
<keyword evidence="3" id="KW-1185">Reference proteome</keyword>
<protein>
    <recommendedName>
        <fullName evidence="4">Chromo shadow domain-containing protein</fullName>
    </recommendedName>
</protein>
<evidence type="ECO:0000256" key="1">
    <source>
        <dbReference type="SAM" id="MobiDB-lite"/>
    </source>
</evidence>
<feature type="region of interest" description="Disordered" evidence="1">
    <location>
        <begin position="1"/>
        <end position="31"/>
    </location>
</feature>
<feature type="region of interest" description="Disordered" evidence="1">
    <location>
        <begin position="79"/>
        <end position="107"/>
    </location>
</feature>
<organism evidence="2 3">
    <name type="scientific">Aspergillus pseudonomiae</name>
    <dbReference type="NCBI Taxonomy" id="1506151"/>
    <lineage>
        <taxon>Eukaryota</taxon>
        <taxon>Fungi</taxon>
        <taxon>Dikarya</taxon>
        <taxon>Ascomycota</taxon>
        <taxon>Pezizomycotina</taxon>
        <taxon>Eurotiomycetes</taxon>
        <taxon>Eurotiomycetidae</taxon>
        <taxon>Eurotiales</taxon>
        <taxon>Aspergillaceae</taxon>
        <taxon>Aspergillus</taxon>
        <taxon>Aspergillus subgen. Circumdati</taxon>
    </lineage>
</organism>
<dbReference type="EMBL" id="ML736958">
    <property type="protein sequence ID" value="KAE8396890.1"/>
    <property type="molecule type" value="Genomic_DNA"/>
</dbReference>
<dbReference type="RefSeq" id="XP_031934209.1">
    <property type="nucleotide sequence ID" value="XM_032083996.1"/>
</dbReference>
<dbReference type="AlphaFoldDB" id="A0A5N7CRM4"/>
<proteinExistence type="predicted"/>
<reference evidence="2 3" key="1">
    <citation type="submission" date="2019-04" db="EMBL/GenBank/DDBJ databases">
        <authorList>
            <consortium name="DOE Joint Genome Institute"/>
            <person name="Mondo S."/>
            <person name="Kjaerbolling I."/>
            <person name="Vesth T."/>
            <person name="Frisvad J.C."/>
            <person name="Nybo J.L."/>
            <person name="Theobald S."/>
            <person name="Kildgaard S."/>
            <person name="Isbrandt T."/>
            <person name="Kuo A."/>
            <person name="Sato A."/>
            <person name="Lyhne E.K."/>
            <person name="Kogle M.E."/>
            <person name="Wiebenga A."/>
            <person name="Kun R.S."/>
            <person name="Lubbers R.J."/>
            <person name="Makela M.R."/>
            <person name="Barry K."/>
            <person name="Chovatia M."/>
            <person name="Clum A."/>
            <person name="Daum C."/>
            <person name="Haridas S."/>
            <person name="He G."/>
            <person name="LaButti K."/>
            <person name="Lipzen A."/>
            <person name="Riley R."/>
            <person name="Salamov A."/>
            <person name="Simmons B.A."/>
            <person name="Magnuson J.K."/>
            <person name="Henrissat B."/>
            <person name="Mortensen U.H."/>
            <person name="Larsen T.O."/>
            <person name="Devries R.P."/>
            <person name="Grigoriev I.V."/>
            <person name="Machida M."/>
            <person name="Baker S.E."/>
            <person name="Andersen M.R."/>
            <person name="Cantor M.N."/>
            <person name="Hua S.X."/>
        </authorList>
    </citation>
    <scope>NUCLEOTIDE SEQUENCE [LARGE SCALE GENOMIC DNA]</scope>
    <source>
        <strain evidence="2 3">CBS 119388</strain>
    </source>
</reference>
<dbReference type="GeneID" id="43668687"/>
<gene>
    <name evidence="2" type="ORF">BDV37DRAFT_267165</name>
</gene>
<accession>A0A5N7CRM4</accession>
<evidence type="ECO:0000313" key="3">
    <source>
        <dbReference type="Proteomes" id="UP000325579"/>
    </source>
</evidence>
<evidence type="ECO:0008006" key="4">
    <source>
        <dbReference type="Google" id="ProtNLM"/>
    </source>
</evidence>
<name>A0A5N7CRM4_9EURO</name>
<feature type="compositionally biased region" description="Basic residues" evidence="1">
    <location>
        <begin position="79"/>
        <end position="89"/>
    </location>
</feature>